<evidence type="ECO:0000256" key="1">
    <source>
        <dbReference type="ARBA" id="ARBA00008834"/>
    </source>
</evidence>
<dbReference type="GO" id="GO:0005975">
    <property type="term" value="P:carbohydrate metabolic process"/>
    <property type="evidence" value="ECO:0007669"/>
    <property type="project" value="InterPro"/>
</dbReference>
<dbReference type="InterPro" id="IPR051801">
    <property type="entry name" value="GH28_Enzymes"/>
</dbReference>
<dbReference type="SUPFAM" id="SSF51126">
    <property type="entry name" value="Pectin lyase-like"/>
    <property type="match status" value="1"/>
</dbReference>
<dbReference type="EMBL" id="FOJI01000011">
    <property type="protein sequence ID" value="SEW35029.1"/>
    <property type="molecule type" value="Genomic_DNA"/>
</dbReference>
<proteinExistence type="inferred from homology"/>
<keyword evidence="3 4" id="KW-0326">Glycosidase</keyword>
<dbReference type="STRING" id="99656.SAMN05421659_111152"/>
<protein>
    <submittedName>
        <fullName evidence="5">Glycosyl hydrolases family 28</fullName>
    </submittedName>
</protein>
<dbReference type="PANTHER" id="PTHR31339">
    <property type="entry name" value="PECTIN LYASE-RELATED"/>
    <property type="match status" value="1"/>
</dbReference>
<dbReference type="Gene3D" id="2.160.20.10">
    <property type="entry name" value="Single-stranded right-handed beta-helix, Pectin lyase-like"/>
    <property type="match status" value="1"/>
</dbReference>
<keyword evidence="6" id="KW-1185">Reference proteome</keyword>
<dbReference type="PANTHER" id="PTHR31339:SF9">
    <property type="entry name" value="PLASMIN AND FIBRONECTIN-BINDING PROTEIN A"/>
    <property type="match status" value="1"/>
</dbReference>
<evidence type="ECO:0000256" key="3">
    <source>
        <dbReference type="ARBA" id="ARBA00023295"/>
    </source>
</evidence>
<reference evidence="5 6" key="1">
    <citation type="submission" date="2016-10" db="EMBL/GenBank/DDBJ databases">
        <authorList>
            <person name="de Groot N.N."/>
        </authorList>
    </citation>
    <scope>NUCLEOTIDE SEQUENCE [LARGE SCALE GENOMIC DNA]</scope>
    <source>
        <strain evidence="5 6">DSM 9179</strain>
    </source>
</reference>
<keyword evidence="2 4" id="KW-0378">Hydrolase</keyword>
<evidence type="ECO:0000313" key="6">
    <source>
        <dbReference type="Proteomes" id="UP000199701"/>
    </source>
</evidence>
<dbReference type="SMART" id="SM00710">
    <property type="entry name" value="PbH1"/>
    <property type="match status" value="5"/>
</dbReference>
<dbReference type="GO" id="GO:0004650">
    <property type="term" value="F:polygalacturonase activity"/>
    <property type="evidence" value="ECO:0007669"/>
    <property type="project" value="InterPro"/>
</dbReference>
<dbReference type="InterPro" id="IPR012334">
    <property type="entry name" value="Pectin_lyas_fold"/>
</dbReference>
<evidence type="ECO:0000256" key="2">
    <source>
        <dbReference type="ARBA" id="ARBA00022801"/>
    </source>
</evidence>
<name>A0A1I0R3N0_9FIRM</name>
<dbReference type="RefSeq" id="WP_092455254.1">
    <property type="nucleotide sequence ID" value="NZ_FOJI01000011.1"/>
</dbReference>
<dbReference type="PROSITE" id="PS00502">
    <property type="entry name" value="POLYGALACTURONASE"/>
    <property type="match status" value="1"/>
</dbReference>
<dbReference type="InterPro" id="IPR000743">
    <property type="entry name" value="Glyco_hydro_28"/>
</dbReference>
<dbReference type="InterPro" id="IPR006626">
    <property type="entry name" value="PbH1"/>
</dbReference>
<sequence length="457" mass="50755">MLEISVELPEFPKVQYSIVDFGAIGDGNHSNTSEINTAIRKLAEIGGGTLNVPRGIWLTGPIELKTNVNLHLEDGSFLLFSKNKEEYPLIFTNYEGIPSIRTASPIYANHADNIAITGTGVIDGSGQLWRPVKEFKTTKRQWNELLTKSPYVLDSNEGGIWVPTESIYEGHEKGFVDFDDPDALEKAEPYYDLYRPVLLSLQYCNKVLIDGVTIQNSPAWNIHPLFCENFTMQYTTIRNPNYAQNGDGIDVDSCRNVHIHHCEFETGDDAICIKSGKNAVARKLVGPTENVHIHDCYVGWGHGGFVIGSEMSRGVRNILVENCTFVGTDVGIRLKSAIGRGGIVENIDIRNINMVDVKGEAIILTMDYVHNIMNFHETIEESTDPEDIPMFSDILIDGIICHGAAIALKVSGLNMDKTTIKNVTIKNSSFVAEKDVEVSNAENVMFENVIINSKTWE</sequence>
<accession>A0A1I0R3N0</accession>
<evidence type="ECO:0000256" key="4">
    <source>
        <dbReference type="RuleBase" id="RU361169"/>
    </source>
</evidence>
<organism evidence="5 6">
    <name type="scientific">[Clostridium] fimetarium</name>
    <dbReference type="NCBI Taxonomy" id="99656"/>
    <lineage>
        <taxon>Bacteria</taxon>
        <taxon>Bacillati</taxon>
        <taxon>Bacillota</taxon>
        <taxon>Clostridia</taxon>
        <taxon>Lachnospirales</taxon>
        <taxon>Lachnospiraceae</taxon>
    </lineage>
</organism>
<gene>
    <name evidence="5" type="ORF">SAMN05421659_111152</name>
</gene>
<comment type="similarity">
    <text evidence="1 4">Belongs to the glycosyl hydrolase 28 family.</text>
</comment>
<evidence type="ECO:0000313" key="5">
    <source>
        <dbReference type="EMBL" id="SEW35029.1"/>
    </source>
</evidence>
<dbReference type="OrthoDB" id="9795222at2"/>
<dbReference type="Pfam" id="PF00295">
    <property type="entry name" value="Glyco_hydro_28"/>
    <property type="match status" value="1"/>
</dbReference>
<dbReference type="InterPro" id="IPR011050">
    <property type="entry name" value="Pectin_lyase_fold/virulence"/>
</dbReference>
<dbReference type="AlphaFoldDB" id="A0A1I0R3N0"/>
<dbReference type="Proteomes" id="UP000199701">
    <property type="component" value="Unassembled WGS sequence"/>
</dbReference>